<feature type="compositionally biased region" description="Basic residues" evidence="1">
    <location>
        <begin position="124"/>
        <end position="133"/>
    </location>
</feature>
<dbReference type="Proteomes" id="UP001165289">
    <property type="component" value="Unassembled WGS sequence"/>
</dbReference>
<protein>
    <submittedName>
        <fullName evidence="2">Uncharacterized protein</fullName>
    </submittedName>
</protein>
<feature type="region of interest" description="Disordered" evidence="1">
    <location>
        <begin position="71"/>
        <end position="150"/>
    </location>
</feature>
<gene>
    <name evidence="2" type="ORF">LOD99_5928</name>
</gene>
<accession>A0AAV7JN92</accession>
<name>A0AAV7JN92_9METZ</name>
<feature type="compositionally biased region" description="Polar residues" evidence="1">
    <location>
        <begin position="1"/>
        <end position="12"/>
    </location>
</feature>
<evidence type="ECO:0000256" key="1">
    <source>
        <dbReference type="SAM" id="MobiDB-lite"/>
    </source>
</evidence>
<sequence length="150" mass="17049">MVNYTRYSTRLSEPSPRRLVLFSRRSPPSPPPGVVSHPFSYPDPLADPTDNPIIHRVQEFRRLQSETIAFEVRKRRPNLFNDTRPKIRPSSASGPRRSTPKPVHVSSNQSSPSKPVRPNSARQLRPRSARGHKTGTPVKISSPPKQKNRY</sequence>
<dbReference type="AlphaFoldDB" id="A0AAV7JN92"/>
<evidence type="ECO:0000313" key="2">
    <source>
        <dbReference type="EMBL" id="KAI6650249.1"/>
    </source>
</evidence>
<organism evidence="2 3">
    <name type="scientific">Oopsacas minuta</name>
    <dbReference type="NCBI Taxonomy" id="111878"/>
    <lineage>
        <taxon>Eukaryota</taxon>
        <taxon>Metazoa</taxon>
        <taxon>Porifera</taxon>
        <taxon>Hexactinellida</taxon>
        <taxon>Hexasterophora</taxon>
        <taxon>Lyssacinosida</taxon>
        <taxon>Leucopsacidae</taxon>
        <taxon>Oopsacas</taxon>
    </lineage>
</organism>
<evidence type="ECO:0000313" key="3">
    <source>
        <dbReference type="Proteomes" id="UP001165289"/>
    </source>
</evidence>
<proteinExistence type="predicted"/>
<feature type="region of interest" description="Disordered" evidence="1">
    <location>
        <begin position="1"/>
        <end position="51"/>
    </location>
</feature>
<dbReference type="EMBL" id="JAKMXF010000312">
    <property type="protein sequence ID" value="KAI6650249.1"/>
    <property type="molecule type" value="Genomic_DNA"/>
</dbReference>
<comment type="caution">
    <text evidence="2">The sequence shown here is derived from an EMBL/GenBank/DDBJ whole genome shotgun (WGS) entry which is preliminary data.</text>
</comment>
<keyword evidence="3" id="KW-1185">Reference proteome</keyword>
<reference evidence="2 3" key="1">
    <citation type="journal article" date="2023" name="BMC Biol.">
        <title>The compact genome of the sponge Oopsacas minuta (Hexactinellida) is lacking key metazoan core genes.</title>
        <authorList>
            <person name="Santini S."/>
            <person name="Schenkelaars Q."/>
            <person name="Jourda C."/>
            <person name="Duchesne M."/>
            <person name="Belahbib H."/>
            <person name="Rocher C."/>
            <person name="Selva M."/>
            <person name="Riesgo A."/>
            <person name="Vervoort M."/>
            <person name="Leys S.P."/>
            <person name="Kodjabachian L."/>
            <person name="Le Bivic A."/>
            <person name="Borchiellini C."/>
            <person name="Claverie J.M."/>
            <person name="Renard E."/>
        </authorList>
    </citation>
    <scope>NUCLEOTIDE SEQUENCE [LARGE SCALE GENOMIC DNA]</scope>
    <source>
        <strain evidence="2">SPO-2</strain>
    </source>
</reference>
<feature type="compositionally biased region" description="Low complexity" evidence="1">
    <location>
        <begin position="17"/>
        <end position="26"/>
    </location>
</feature>